<dbReference type="InterPro" id="IPR011598">
    <property type="entry name" value="bHLH_dom"/>
</dbReference>
<dbReference type="GO" id="GO:0000981">
    <property type="term" value="F:DNA-binding transcription factor activity, RNA polymerase II-specific"/>
    <property type="evidence" value="ECO:0007669"/>
    <property type="project" value="TreeGrafter"/>
</dbReference>
<accession>A0A9D5CW50</accession>
<dbReference type="InterPro" id="IPR036638">
    <property type="entry name" value="HLH_DNA-bd_sf"/>
</dbReference>
<evidence type="ECO:0000256" key="1">
    <source>
        <dbReference type="ARBA" id="ARBA00004123"/>
    </source>
</evidence>
<reference evidence="8" key="1">
    <citation type="submission" date="2021-03" db="EMBL/GenBank/DDBJ databases">
        <authorList>
            <person name="Li Z."/>
            <person name="Yang C."/>
        </authorList>
    </citation>
    <scope>NUCLEOTIDE SEQUENCE</scope>
    <source>
        <strain evidence="8">Dzin_1.0</strain>
        <tissue evidence="8">Leaf</tissue>
    </source>
</reference>
<evidence type="ECO:0000256" key="3">
    <source>
        <dbReference type="ARBA" id="ARBA00023015"/>
    </source>
</evidence>
<proteinExistence type="inferred from homology"/>
<dbReference type="PROSITE" id="PS50888">
    <property type="entry name" value="BHLH"/>
    <property type="match status" value="1"/>
</dbReference>
<dbReference type="AlphaFoldDB" id="A0A9D5CW50"/>
<keyword evidence="3" id="KW-0805">Transcription regulation</keyword>
<keyword evidence="4" id="KW-0804">Transcription</keyword>
<evidence type="ECO:0000259" key="7">
    <source>
        <dbReference type="PROSITE" id="PS50888"/>
    </source>
</evidence>
<feature type="region of interest" description="Disordered" evidence="6">
    <location>
        <begin position="159"/>
        <end position="201"/>
    </location>
</feature>
<dbReference type="InterPro" id="IPR045843">
    <property type="entry name" value="IND-like"/>
</dbReference>
<evidence type="ECO:0000256" key="4">
    <source>
        <dbReference type="ARBA" id="ARBA00023163"/>
    </source>
</evidence>
<evidence type="ECO:0000256" key="6">
    <source>
        <dbReference type="SAM" id="MobiDB-lite"/>
    </source>
</evidence>
<dbReference type="EMBL" id="JAGGNH010000003">
    <property type="protein sequence ID" value="KAJ0979478.1"/>
    <property type="molecule type" value="Genomic_DNA"/>
</dbReference>
<dbReference type="PANTHER" id="PTHR16223:SF138">
    <property type="entry name" value="TRANSCRIPTION FACTOR BHLH103-LIKE"/>
    <property type="match status" value="1"/>
</dbReference>
<gene>
    <name evidence="8" type="ORF">J5N97_014952</name>
</gene>
<dbReference type="Proteomes" id="UP001085076">
    <property type="component" value="Miscellaneous, Linkage group lg03"/>
</dbReference>
<reference evidence="8" key="2">
    <citation type="journal article" date="2022" name="Hortic Res">
        <title>The genome of Dioscorea zingiberensis sheds light on the biosynthesis, origin and evolution of the medicinally important diosgenin saponins.</title>
        <authorList>
            <person name="Li Y."/>
            <person name="Tan C."/>
            <person name="Li Z."/>
            <person name="Guo J."/>
            <person name="Li S."/>
            <person name="Chen X."/>
            <person name="Wang C."/>
            <person name="Dai X."/>
            <person name="Yang H."/>
            <person name="Song W."/>
            <person name="Hou L."/>
            <person name="Xu J."/>
            <person name="Tong Z."/>
            <person name="Xu A."/>
            <person name="Yuan X."/>
            <person name="Wang W."/>
            <person name="Yang Q."/>
            <person name="Chen L."/>
            <person name="Sun Z."/>
            <person name="Wang K."/>
            <person name="Pan B."/>
            <person name="Chen J."/>
            <person name="Bao Y."/>
            <person name="Liu F."/>
            <person name="Qi X."/>
            <person name="Gang D.R."/>
            <person name="Wen J."/>
            <person name="Li J."/>
        </authorList>
    </citation>
    <scope>NUCLEOTIDE SEQUENCE</scope>
    <source>
        <strain evidence="8">Dzin_1.0</strain>
    </source>
</reference>
<keyword evidence="9" id="KW-1185">Reference proteome</keyword>
<dbReference type="CDD" id="cd11393">
    <property type="entry name" value="bHLH_AtbHLH_like"/>
    <property type="match status" value="1"/>
</dbReference>
<feature type="domain" description="BHLH" evidence="7">
    <location>
        <begin position="185"/>
        <end position="234"/>
    </location>
</feature>
<dbReference type="InterPro" id="IPR045239">
    <property type="entry name" value="bHLH95_bHLH"/>
</dbReference>
<comment type="subcellular location">
    <subcellularLocation>
        <location evidence="1">Nucleus</location>
    </subcellularLocation>
</comment>
<evidence type="ECO:0000313" key="8">
    <source>
        <dbReference type="EMBL" id="KAJ0979478.1"/>
    </source>
</evidence>
<keyword evidence="5" id="KW-0539">Nucleus</keyword>
<protein>
    <recommendedName>
        <fullName evidence="7">BHLH domain-containing protein</fullName>
    </recommendedName>
</protein>
<dbReference type="GO" id="GO:0046983">
    <property type="term" value="F:protein dimerization activity"/>
    <property type="evidence" value="ECO:0007669"/>
    <property type="project" value="InterPro"/>
</dbReference>
<evidence type="ECO:0000313" key="9">
    <source>
        <dbReference type="Proteomes" id="UP001085076"/>
    </source>
</evidence>
<dbReference type="GO" id="GO:0005634">
    <property type="term" value="C:nucleus"/>
    <property type="evidence" value="ECO:0007669"/>
    <property type="project" value="UniProtKB-SubCell"/>
</dbReference>
<comment type="similarity">
    <text evidence="2">Belongs to the bHLH protein family.</text>
</comment>
<dbReference type="GO" id="GO:0000978">
    <property type="term" value="F:RNA polymerase II cis-regulatory region sequence-specific DNA binding"/>
    <property type="evidence" value="ECO:0007669"/>
    <property type="project" value="TreeGrafter"/>
</dbReference>
<dbReference type="PANTHER" id="PTHR16223">
    <property type="entry name" value="TRANSCRIPTION FACTOR BHLH83-RELATED"/>
    <property type="match status" value="1"/>
</dbReference>
<comment type="caution">
    <text evidence="8">The sequence shown here is derived from an EMBL/GenBank/DDBJ whole genome shotgun (WGS) entry which is preliminary data.</text>
</comment>
<organism evidence="8 9">
    <name type="scientific">Dioscorea zingiberensis</name>
    <dbReference type="NCBI Taxonomy" id="325984"/>
    <lineage>
        <taxon>Eukaryota</taxon>
        <taxon>Viridiplantae</taxon>
        <taxon>Streptophyta</taxon>
        <taxon>Embryophyta</taxon>
        <taxon>Tracheophyta</taxon>
        <taxon>Spermatophyta</taxon>
        <taxon>Magnoliopsida</taxon>
        <taxon>Liliopsida</taxon>
        <taxon>Dioscoreales</taxon>
        <taxon>Dioscoreaceae</taxon>
        <taxon>Dioscorea</taxon>
    </lineage>
</organism>
<evidence type="ECO:0000256" key="5">
    <source>
        <dbReference type="ARBA" id="ARBA00023242"/>
    </source>
</evidence>
<feature type="compositionally biased region" description="Basic and acidic residues" evidence="6">
    <location>
        <begin position="164"/>
        <end position="175"/>
    </location>
</feature>
<sequence length="287" mass="31629">MLDQLRSDWKCVAVRFLHYVLVKLAFFVISHAKVKIGRGDEKDVLLLKGLLSSSSSVDSGSAVRMREFFEPEGVLICRTSTASPLDHLKLAAMHDTLFHRESQAPSFNSYTMGLLTTTQHGDRFQLSGFSQSSSRTSTAVLTAGFSESKTMLESLIHGHPIATRKHETATKDPNGKHGSKRQKTSHAATGVESPPRRSQKLGDRITTLQQLVSPFGKTDTASVLQETSVCIKVLHEQIKVLISPYFHTKSPACQKKLKEEREDLQSNGLCLVPISTITNLCDHGSLT</sequence>
<evidence type="ECO:0000256" key="2">
    <source>
        <dbReference type="ARBA" id="ARBA00005510"/>
    </source>
</evidence>
<dbReference type="OrthoDB" id="1870356at2759"/>
<dbReference type="SUPFAM" id="SSF47459">
    <property type="entry name" value="HLH, helix-loop-helix DNA-binding domain"/>
    <property type="match status" value="1"/>
</dbReference>
<name>A0A9D5CW50_9LILI</name>